<gene>
    <name evidence="1" type="ORF">HNP38_002383</name>
</gene>
<accession>A0A840KC93</accession>
<proteinExistence type="predicted"/>
<dbReference type="AlphaFoldDB" id="A0A840KC93"/>
<keyword evidence="2" id="KW-1185">Reference proteome</keyword>
<name>A0A840KC93_9FLAO</name>
<dbReference type="EMBL" id="JACHLE010000003">
    <property type="protein sequence ID" value="MBB4807079.1"/>
    <property type="molecule type" value="Genomic_DNA"/>
</dbReference>
<sequence>MIVTPAEYEYFKQLQKVEEMNMEVQEAMKSGKSYTNGKDLIDDLFG</sequence>
<dbReference type="Proteomes" id="UP000592180">
    <property type="component" value="Unassembled WGS sequence"/>
</dbReference>
<protein>
    <submittedName>
        <fullName evidence="1">Uncharacterized protein</fullName>
    </submittedName>
</protein>
<organism evidence="1 2">
    <name type="scientific">Chryseobacterium defluvii</name>
    <dbReference type="NCBI Taxonomy" id="160396"/>
    <lineage>
        <taxon>Bacteria</taxon>
        <taxon>Pseudomonadati</taxon>
        <taxon>Bacteroidota</taxon>
        <taxon>Flavobacteriia</taxon>
        <taxon>Flavobacteriales</taxon>
        <taxon>Weeksellaceae</taxon>
        <taxon>Chryseobacterium group</taxon>
        <taxon>Chryseobacterium</taxon>
    </lineage>
</organism>
<dbReference type="RefSeq" id="WP_184189678.1">
    <property type="nucleotide sequence ID" value="NZ_JACHLE010000003.1"/>
</dbReference>
<evidence type="ECO:0000313" key="1">
    <source>
        <dbReference type="EMBL" id="MBB4807079.1"/>
    </source>
</evidence>
<evidence type="ECO:0000313" key="2">
    <source>
        <dbReference type="Proteomes" id="UP000592180"/>
    </source>
</evidence>
<comment type="caution">
    <text evidence="1">The sequence shown here is derived from an EMBL/GenBank/DDBJ whole genome shotgun (WGS) entry which is preliminary data.</text>
</comment>
<reference evidence="1 2" key="1">
    <citation type="submission" date="2020-08" db="EMBL/GenBank/DDBJ databases">
        <title>Functional genomics of gut bacteria from endangered species of beetles.</title>
        <authorList>
            <person name="Carlos-Shanley C."/>
        </authorList>
    </citation>
    <scope>NUCLEOTIDE SEQUENCE [LARGE SCALE GENOMIC DNA]</scope>
    <source>
        <strain evidence="1 2">S00151</strain>
    </source>
</reference>